<accession>A0A1Y5TBZ7</accession>
<dbReference type="PRINTS" id="PR00039">
    <property type="entry name" value="HTHLYSR"/>
</dbReference>
<dbReference type="EMBL" id="FWFS01000010">
    <property type="protein sequence ID" value="SLN60194.1"/>
    <property type="molecule type" value="Genomic_DNA"/>
</dbReference>
<dbReference type="InterPro" id="IPR000847">
    <property type="entry name" value="LysR_HTH_N"/>
</dbReference>
<dbReference type="OrthoDB" id="9814165at2"/>
<dbReference type="SUPFAM" id="SSF46785">
    <property type="entry name" value="Winged helix' DNA-binding domain"/>
    <property type="match status" value="1"/>
</dbReference>
<reference evidence="6 7" key="1">
    <citation type="submission" date="2017-03" db="EMBL/GenBank/DDBJ databases">
        <authorList>
            <person name="Afonso C.L."/>
            <person name="Miller P.J."/>
            <person name="Scott M.A."/>
            <person name="Spackman E."/>
            <person name="Goraichik I."/>
            <person name="Dimitrov K.M."/>
            <person name="Suarez D.L."/>
            <person name="Swayne D.E."/>
        </authorList>
    </citation>
    <scope>NUCLEOTIDE SEQUENCE [LARGE SCALE GENOMIC DNA]</scope>
    <source>
        <strain evidence="6 7">CECT 8620</strain>
    </source>
</reference>
<dbReference type="Pfam" id="PF00126">
    <property type="entry name" value="HTH_1"/>
    <property type="match status" value="1"/>
</dbReference>
<dbReference type="PANTHER" id="PTHR30126">
    <property type="entry name" value="HTH-TYPE TRANSCRIPTIONAL REGULATOR"/>
    <property type="match status" value="1"/>
</dbReference>
<dbReference type="InterPro" id="IPR005119">
    <property type="entry name" value="LysR_subst-bd"/>
</dbReference>
<dbReference type="InterPro" id="IPR036390">
    <property type="entry name" value="WH_DNA-bd_sf"/>
</dbReference>
<dbReference type="GO" id="GO:0003700">
    <property type="term" value="F:DNA-binding transcription factor activity"/>
    <property type="evidence" value="ECO:0007669"/>
    <property type="project" value="InterPro"/>
</dbReference>
<dbReference type="SUPFAM" id="SSF53850">
    <property type="entry name" value="Periplasmic binding protein-like II"/>
    <property type="match status" value="1"/>
</dbReference>
<sequence>MSIDPRHLRILLAVVRQGSFSAAAAVLNMTQPSVSMAIAQLEDRLGKQVVIRDRKGALLTPEGHILIRHASAMENILDHAMAELAAKDQQIAGPMVIGGTTGAFLALVPPVIAVLQDELDALDVTLVHLADEMIGEALRRREIDIALCSARLDALAPGLEEIPLTREPFVLVSGAGKLPPEGLNIAQAALRPWVFPRVSGETKRQLEAVFISAGVPVPANVIRCDMLATQKEILRQGNALALLPRSAVATELAAGILSSAPLMGAPPPRKLVCLKLRDSPLSPLAERFVTAACRTVAQDL</sequence>
<dbReference type="Proteomes" id="UP000193862">
    <property type="component" value="Unassembled WGS sequence"/>
</dbReference>
<organism evidence="6 7">
    <name type="scientific">Aquimixticola soesokkakensis</name>
    <dbReference type="NCBI Taxonomy" id="1519096"/>
    <lineage>
        <taxon>Bacteria</taxon>
        <taxon>Pseudomonadati</taxon>
        <taxon>Pseudomonadota</taxon>
        <taxon>Alphaproteobacteria</taxon>
        <taxon>Rhodobacterales</taxon>
        <taxon>Paracoccaceae</taxon>
        <taxon>Aquimixticola</taxon>
    </lineage>
</organism>
<evidence type="ECO:0000313" key="7">
    <source>
        <dbReference type="Proteomes" id="UP000193862"/>
    </source>
</evidence>
<keyword evidence="3" id="KW-0238">DNA-binding</keyword>
<dbReference type="Pfam" id="PF03466">
    <property type="entry name" value="LysR_substrate"/>
    <property type="match status" value="1"/>
</dbReference>
<dbReference type="PANTHER" id="PTHR30126:SF97">
    <property type="entry name" value="HTH-TYPE TRANSCRIPTIONAL REGULATOR ABGR"/>
    <property type="match status" value="1"/>
</dbReference>
<dbReference type="Gene3D" id="3.40.190.290">
    <property type="match status" value="1"/>
</dbReference>
<feature type="domain" description="HTH lysR-type" evidence="5">
    <location>
        <begin position="3"/>
        <end position="60"/>
    </location>
</feature>
<evidence type="ECO:0000259" key="5">
    <source>
        <dbReference type="PROSITE" id="PS50931"/>
    </source>
</evidence>
<protein>
    <submittedName>
        <fullName evidence="6">HTH-type transcriptional regulator CysL</fullName>
    </submittedName>
</protein>
<dbReference type="AlphaFoldDB" id="A0A1Y5TBZ7"/>
<dbReference type="InterPro" id="IPR036388">
    <property type="entry name" value="WH-like_DNA-bd_sf"/>
</dbReference>
<evidence type="ECO:0000313" key="6">
    <source>
        <dbReference type="EMBL" id="SLN60194.1"/>
    </source>
</evidence>
<name>A0A1Y5TBZ7_9RHOB</name>
<dbReference type="FunFam" id="1.10.10.10:FF:000001">
    <property type="entry name" value="LysR family transcriptional regulator"/>
    <property type="match status" value="1"/>
</dbReference>
<evidence type="ECO:0000256" key="2">
    <source>
        <dbReference type="ARBA" id="ARBA00023015"/>
    </source>
</evidence>
<dbReference type="Gene3D" id="1.10.10.10">
    <property type="entry name" value="Winged helix-like DNA-binding domain superfamily/Winged helix DNA-binding domain"/>
    <property type="match status" value="1"/>
</dbReference>
<keyword evidence="7" id="KW-1185">Reference proteome</keyword>
<evidence type="ECO:0000256" key="4">
    <source>
        <dbReference type="ARBA" id="ARBA00023163"/>
    </source>
</evidence>
<comment type="similarity">
    <text evidence="1">Belongs to the LysR transcriptional regulatory family.</text>
</comment>
<dbReference type="RefSeq" id="WP_159453249.1">
    <property type="nucleotide sequence ID" value="NZ_FWFS01000010.1"/>
</dbReference>
<keyword evidence="4" id="KW-0804">Transcription</keyword>
<dbReference type="PROSITE" id="PS50931">
    <property type="entry name" value="HTH_LYSR"/>
    <property type="match status" value="1"/>
</dbReference>
<evidence type="ECO:0000256" key="3">
    <source>
        <dbReference type="ARBA" id="ARBA00023125"/>
    </source>
</evidence>
<proteinExistence type="inferred from homology"/>
<dbReference type="GO" id="GO:0000976">
    <property type="term" value="F:transcription cis-regulatory region binding"/>
    <property type="evidence" value="ECO:0007669"/>
    <property type="project" value="TreeGrafter"/>
</dbReference>
<evidence type="ECO:0000256" key="1">
    <source>
        <dbReference type="ARBA" id="ARBA00009437"/>
    </source>
</evidence>
<keyword evidence="2" id="KW-0805">Transcription regulation</keyword>
<gene>
    <name evidence="6" type="primary">cysL_2</name>
    <name evidence="6" type="ORF">AQS8620_02705</name>
</gene>